<evidence type="ECO:0000313" key="8">
    <source>
        <dbReference type="EMBL" id="AXE33913.1"/>
    </source>
</evidence>
<evidence type="ECO:0000256" key="3">
    <source>
        <dbReference type="ARBA" id="ARBA00022964"/>
    </source>
</evidence>
<keyword evidence="5 7" id="KW-0408">Iron</keyword>
<accession>A0A344UF65</accession>
<evidence type="ECO:0000256" key="4">
    <source>
        <dbReference type="ARBA" id="ARBA00023002"/>
    </source>
</evidence>
<dbReference type="EMBL" id="CP029554">
    <property type="protein sequence ID" value="AXE33913.1"/>
    <property type="molecule type" value="Genomic_DNA"/>
</dbReference>
<sequence>MPYSKVHIRQPFNIAQNSRYLDIAAPHSGAKEKLMEALKDTYLPPPGVLTPNLAASLRQLSLHDASLSLEQIRQFHRSLRLSAQDLAPFRHFDDERYRRNRIYRDERCELLLLCWRNGQRSQIHNHKGSLCGVRVIEGVATETVFETTLAGQLAARETRELAAGSLVINGHLDIHQVANLQDGGEDLVTLHLYSPPLSRMELFGMEPRQSRVPLLEDCLEYQI</sequence>
<dbReference type="KEGG" id="chrb:DK843_06080"/>
<evidence type="ECO:0000256" key="5">
    <source>
        <dbReference type="ARBA" id="ARBA00023004"/>
    </source>
</evidence>
<organism evidence="8 9">
    <name type="scientific">Chromobacterium phragmitis</name>
    <dbReference type="NCBI Taxonomy" id="2202141"/>
    <lineage>
        <taxon>Bacteria</taxon>
        <taxon>Pseudomonadati</taxon>
        <taxon>Pseudomonadota</taxon>
        <taxon>Betaproteobacteria</taxon>
        <taxon>Neisseriales</taxon>
        <taxon>Chromobacteriaceae</taxon>
        <taxon>Chromobacterium</taxon>
    </lineage>
</organism>
<evidence type="ECO:0000256" key="2">
    <source>
        <dbReference type="ARBA" id="ARBA00022723"/>
    </source>
</evidence>
<evidence type="ECO:0000256" key="7">
    <source>
        <dbReference type="PIRSR" id="PIRSR610300-51"/>
    </source>
</evidence>
<protein>
    <recommendedName>
        <fullName evidence="10">Cysteine dioxygenase</fullName>
    </recommendedName>
</protein>
<comment type="similarity">
    <text evidence="1">Belongs to the cysteine dioxygenase family.</text>
</comment>
<evidence type="ECO:0000256" key="6">
    <source>
        <dbReference type="PIRSR" id="PIRSR610300-50"/>
    </source>
</evidence>
<dbReference type="OrthoDB" id="7059163at2"/>
<reference evidence="8 9" key="1">
    <citation type="submission" date="2018-05" db="EMBL/GenBank/DDBJ databases">
        <title>Genome sequencing, assembly and analysis of the novel insecticidal bacterium, Chromobacterium phragmitis.</title>
        <authorList>
            <person name="Sparks M.E."/>
            <person name="Blackburn M.B."/>
            <person name="Gundersen-Rindal D.E."/>
        </authorList>
    </citation>
    <scope>NUCLEOTIDE SEQUENCE [LARGE SCALE GENOMIC DNA]</scope>
    <source>
        <strain evidence="8">IIBBL 274-1</strain>
    </source>
</reference>
<dbReference type="Proteomes" id="UP000252038">
    <property type="component" value="Chromosome"/>
</dbReference>
<evidence type="ECO:0008006" key="10">
    <source>
        <dbReference type="Google" id="ProtNLM"/>
    </source>
</evidence>
<dbReference type="InterPro" id="IPR011051">
    <property type="entry name" value="RmlC_Cupin_sf"/>
</dbReference>
<keyword evidence="3" id="KW-0223">Dioxygenase</keyword>
<dbReference type="SUPFAM" id="SSF51182">
    <property type="entry name" value="RmlC-like cupins"/>
    <property type="match status" value="1"/>
</dbReference>
<dbReference type="PANTHER" id="PTHR12918:SF1">
    <property type="entry name" value="CYSTEINE DIOXYGENASE TYPE 1"/>
    <property type="match status" value="1"/>
</dbReference>
<dbReference type="KEGG" id="chri:DK842_00800"/>
<feature type="binding site" evidence="7">
    <location>
        <position position="124"/>
    </location>
    <ligand>
        <name>Fe cation</name>
        <dbReference type="ChEBI" id="CHEBI:24875"/>
        <note>catalytic</note>
    </ligand>
</feature>
<feature type="binding site" evidence="7">
    <location>
        <position position="175"/>
    </location>
    <ligand>
        <name>Fe cation</name>
        <dbReference type="ChEBI" id="CHEBI:24875"/>
        <note>catalytic</note>
    </ligand>
</feature>
<evidence type="ECO:0000313" key="9">
    <source>
        <dbReference type="Proteomes" id="UP000252038"/>
    </source>
</evidence>
<dbReference type="GO" id="GO:0008198">
    <property type="term" value="F:ferrous iron binding"/>
    <property type="evidence" value="ECO:0007669"/>
    <property type="project" value="TreeGrafter"/>
</dbReference>
<dbReference type="AlphaFoldDB" id="A0A344UF65"/>
<gene>
    <name evidence="8" type="ORF">DK843_06080</name>
</gene>
<dbReference type="Gene3D" id="2.60.120.10">
    <property type="entry name" value="Jelly Rolls"/>
    <property type="match status" value="1"/>
</dbReference>
<feature type="cross-link" description="3'-(S-cysteinyl)-tyrosine (Cys-Tyr)" evidence="6">
    <location>
        <begin position="131"/>
        <end position="193"/>
    </location>
</feature>
<proteinExistence type="inferred from homology"/>
<dbReference type="InterPro" id="IPR014710">
    <property type="entry name" value="RmlC-like_jellyroll"/>
</dbReference>
<keyword evidence="4" id="KW-0560">Oxidoreductase</keyword>
<dbReference type="Pfam" id="PF05995">
    <property type="entry name" value="CDO_I"/>
    <property type="match status" value="1"/>
</dbReference>
<evidence type="ECO:0000256" key="1">
    <source>
        <dbReference type="ARBA" id="ARBA00006622"/>
    </source>
</evidence>
<keyword evidence="6" id="KW-0883">Thioether bond</keyword>
<dbReference type="InterPro" id="IPR010300">
    <property type="entry name" value="CDO_1"/>
</dbReference>
<keyword evidence="2 7" id="KW-0479">Metal-binding</keyword>
<feature type="binding site" evidence="7">
    <location>
        <position position="126"/>
    </location>
    <ligand>
        <name>Fe cation</name>
        <dbReference type="ChEBI" id="CHEBI:24875"/>
        <note>catalytic</note>
    </ligand>
</feature>
<dbReference type="PANTHER" id="PTHR12918">
    <property type="entry name" value="CYSTEINE DIOXYGENASE"/>
    <property type="match status" value="1"/>
</dbReference>
<dbReference type="CDD" id="cd10548">
    <property type="entry name" value="cupin_CDO"/>
    <property type="match status" value="1"/>
</dbReference>
<dbReference type="GO" id="GO:0016702">
    <property type="term" value="F:oxidoreductase activity, acting on single donors with incorporation of molecular oxygen, incorporation of two atoms of oxygen"/>
    <property type="evidence" value="ECO:0007669"/>
    <property type="project" value="InterPro"/>
</dbReference>
<name>A0A344UF65_9NEIS</name>